<evidence type="ECO:0000256" key="6">
    <source>
        <dbReference type="ARBA" id="ARBA00022729"/>
    </source>
</evidence>
<feature type="transmembrane region" description="Helical" evidence="17">
    <location>
        <begin position="301"/>
        <end position="322"/>
    </location>
</feature>
<dbReference type="GO" id="GO:0004674">
    <property type="term" value="F:protein serine/threonine kinase activity"/>
    <property type="evidence" value="ECO:0007669"/>
    <property type="project" value="UniProtKB-KW"/>
</dbReference>
<dbReference type="Gene3D" id="3.30.200.20">
    <property type="entry name" value="Phosphorylase Kinase, domain 1"/>
    <property type="match status" value="1"/>
</dbReference>
<dbReference type="InterPro" id="IPR008271">
    <property type="entry name" value="Ser/Thr_kinase_AS"/>
</dbReference>
<dbReference type="Pfam" id="PF01657">
    <property type="entry name" value="Stress-antifung"/>
    <property type="match status" value="2"/>
</dbReference>
<dbReference type="PANTHER" id="PTHR27002:SF931">
    <property type="entry name" value="CYSTEINE-RICH RECEPTOR-LIKE PROTEIN KINASE 10"/>
    <property type="match status" value="1"/>
</dbReference>
<keyword evidence="4" id="KW-0808">Transferase</keyword>
<keyword evidence="10" id="KW-0067">ATP-binding</keyword>
<dbReference type="InterPro" id="IPR001245">
    <property type="entry name" value="Ser-Thr/Tyr_kinase_cat_dom"/>
</dbReference>
<dbReference type="InterPro" id="IPR002902">
    <property type="entry name" value="GNK2"/>
</dbReference>
<evidence type="ECO:0000256" key="5">
    <source>
        <dbReference type="ARBA" id="ARBA00022692"/>
    </source>
</evidence>
<dbReference type="Proteomes" id="UP001341281">
    <property type="component" value="Chromosome 04"/>
</dbReference>
<evidence type="ECO:0000256" key="13">
    <source>
        <dbReference type="ARBA" id="ARBA00023157"/>
    </source>
</evidence>
<organism evidence="21 22">
    <name type="scientific">Paspalum notatum var. saurae</name>
    <dbReference type="NCBI Taxonomy" id="547442"/>
    <lineage>
        <taxon>Eukaryota</taxon>
        <taxon>Viridiplantae</taxon>
        <taxon>Streptophyta</taxon>
        <taxon>Embryophyta</taxon>
        <taxon>Tracheophyta</taxon>
        <taxon>Spermatophyta</taxon>
        <taxon>Magnoliopsida</taxon>
        <taxon>Liliopsida</taxon>
        <taxon>Poales</taxon>
        <taxon>Poaceae</taxon>
        <taxon>PACMAD clade</taxon>
        <taxon>Panicoideae</taxon>
        <taxon>Andropogonodae</taxon>
        <taxon>Paspaleae</taxon>
        <taxon>Paspalinae</taxon>
        <taxon>Paspalum</taxon>
    </lineage>
</organism>
<name>A0AAQ3TB23_PASNO</name>
<feature type="domain" description="Gnk2-homologous" evidence="20">
    <location>
        <begin position="163"/>
        <end position="271"/>
    </location>
</feature>
<keyword evidence="14" id="KW-0325">Glycoprotein</keyword>
<dbReference type="InterPro" id="IPR011009">
    <property type="entry name" value="Kinase-like_dom_sf"/>
</dbReference>
<comment type="catalytic activity">
    <reaction evidence="15">
        <text>L-threonyl-[protein] + ATP = O-phospho-L-threonyl-[protein] + ADP + H(+)</text>
        <dbReference type="Rhea" id="RHEA:46608"/>
        <dbReference type="Rhea" id="RHEA-COMP:11060"/>
        <dbReference type="Rhea" id="RHEA-COMP:11605"/>
        <dbReference type="ChEBI" id="CHEBI:15378"/>
        <dbReference type="ChEBI" id="CHEBI:30013"/>
        <dbReference type="ChEBI" id="CHEBI:30616"/>
        <dbReference type="ChEBI" id="CHEBI:61977"/>
        <dbReference type="ChEBI" id="CHEBI:456216"/>
        <dbReference type="EC" id="2.7.11.1"/>
    </reaction>
</comment>
<evidence type="ECO:0000256" key="12">
    <source>
        <dbReference type="ARBA" id="ARBA00023136"/>
    </source>
</evidence>
<reference evidence="21 22" key="1">
    <citation type="submission" date="2024-02" db="EMBL/GenBank/DDBJ databases">
        <title>High-quality chromosome-scale genome assembly of Pensacola bahiagrass (Paspalum notatum Flugge var. saurae).</title>
        <authorList>
            <person name="Vega J.M."/>
            <person name="Podio M."/>
            <person name="Orjuela J."/>
            <person name="Siena L.A."/>
            <person name="Pessino S.C."/>
            <person name="Combes M.C."/>
            <person name="Mariac C."/>
            <person name="Albertini E."/>
            <person name="Pupilli F."/>
            <person name="Ortiz J.P.A."/>
            <person name="Leblanc O."/>
        </authorList>
    </citation>
    <scope>NUCLEOTIDE SEQUENCE [LARGE SCALE GENOMIC DNA]</scope>
    <source>
        <strain evidence="21">R1</strain>
        <tissue evidence="21">Leaf</tissue>
    </source>
</reference>
<dbReference type="GO" id="GO:0005886">
    <property type="term" value="C:plasma membrane"/>
    <property type="evidence" value="ECO:0007669"/>
    <property type="project" value="TreeGrafter"/>
</dbReference>
<dbReference type="InterPro" id="IPR038408">
    <property type="entry name" value="GNK2_sf"/>
</dbReference>
<dbReference type="InterPro" id="IPR000719">
    <property type="entry name" value="Prot_kinase_dom"/>
</dbReference>
<sequence>MLLLLILVASSSAPVAGDGEPPVQPPLNFFCSSTGPARTYLPNSTLGANLAKLYASAFPENTSAHEGFLKASFGADPDTVYALALCRGDIAAAGCTACLKAAFRNAEDLCRYSKDLTVYQDQCHVRVSDLDFLDLGVGANQPTSQAWDDTGNVVSDLDSLGEWTWPDPHDNGSVAFVVAGIVSAFLHETAVFAAYTTRRRFGSAALDTGSGALPTSFRSMAQCTPDLSRDDCFSCLEKIITQNVAMVLLLGQQGGRILGVRCSFRYGSYFTDGGEPMWIFEPMVPQRQQGKCRSKLATTTIIEAVVLVLVLLVCFCIGFGWIRPRRKALNFKKLHLQDEKSEMQQDEGLDWTTEGNVSSEFSLFDIAQIQEATSNFSEENKLGQGGFGPVYKGKLPDGLEIAVKRLSTNSGRGFVEFKNEVQLIAKLKHTNLVRLLGCCCQGRERMLVYEYLPNKSLDFFIFGALEKRALIDWKQRLMIIHGIAQGLLYLHKHSRLHIIHRDLKASNILLDHKMNHKISDFGIAKIFVSNDIEDNTNTVVGT</sequence>
<evidence type="ECO:0000313" key="21">
    <source>
        <dbReference type="EMBL" id="WVZ70203.1"/>
    </source>
</evidence>
<keyword evidence="11 17" id="KW-1133">Transmembrane helix</keyword>
<evidence type="ECO:0000256" key="8">
    <source>
        <dbReference type="ARBA" id="ARBA00022741"/>
    </source>
</evidence>
<dbReference type="PROSITE" id="PS50011">
    <property type="entry name" value="PROTEIN_KINASE_DOM"/>
    <property type="match status" value="1"/>
</dbReference>
<dbReference type="FunFam" id="1.10.510.10:FF:001023">
    <property type="entry name" value="Os07g0541700 protein"/>
    <property type="match status" value="1"/>
</dbReference>
<evidence type="ECO:0000256" key="14">
    <source>
        <dbReference type="ARBA" id="ARBA00023180"/>
    </source>
</evidence>
<comment type="catalytic activity">
    <reaction evidence="16">
        <text>L-seryl-[protein] + ATP = O-phospho-L-seryl-[protein] + ADP + H(+)</text>
        <dbReference type="Rhea" id="RHEA:17989"/>
        <dbReference type="Rhea" id="RHEA-COMP:9863"/>
        <dbReference type="Rhea" id="RHEA-COMP:11604"/>
        <dbReference type="ChEBI" id="CHEBI:15378"/>
        <dbReference type="ChEBI" id="CHEBI:29999"/>
        <dbReference type="ChEBI" id="CHEBI:30616"/>
        <dbReference type="ChEBI" id="CHEBI:83421"/>
        <dbReference type="ChEBI" id="CHEBI:456216"/>
        <dbReference type="EC" id="2.7.11.1"/>
    </reaction>
</comment>
<dbReference type="SUPFAM" id="SSF56112">
    <property type="entry name" value="Protein kinase-like (PK-like)"/>
    <property type="match status" value="1"/>
</dbReference>
<accession>A0AAQ3TB23</accession>
<evidence type="ECO:0000256" key="11">
    <source>
        <dbReference type="ARBA" id="ARBA00022989"/>
    </source>
</evidence>
<evidence type="ECO:0000256" key="15">
    <source>
        <dbReference type="ARBA" id="ARBA00047899"/>
    </source>
</evidence>
<keyword evidence="3" id="KW-0723">Serine/threonine-protein kinase</keyword>
<keyword evidence="5 17" id="KW-0812">Transmembrane</keyword>
<gene>
    <name evidence="21" type="ORF">U9M48_018886</name>
</gene>
<feature type="chain" id="PRO_5042902987" description="non-specific serine/threonine protein kinase" evidence="18">
    <location>
        <begin position="18"/>
        <end position="542"/>
    </location>
</feature>
<dbReference type="SMART" id="SM00220">
    <property type="entry name" value="S_TKc"/>
    <property type="match status" value="1"/>
</dbReference>
<dbReference type="PANTHER" id="PTHR27002">
    <property type="entry name" value="RECEPTOR-LIKE SERINE/THREONINE-PROTEIN KINASE SD1-8"/>
    <property type="match status" value="1"/>
</dbReference>
<comment type="subcellular location">
    <subcellularLocation>
        <location evidence="1">Membrane</location>
        <topology evidence="1">Single-pass membrane protein</topology>
    </subcellularLocation>
</comment>
<keyword evidence="8" id="KW-0547">Nucleotide-binding</keyword>
<dbReference type="PROSITE" id="PS51473">
    <property type="entry name" value="GNK2"/>
    <property type="match status" value="2"/>
</dbReference>
<evidence type="ECO:0000256" key="16">
    <source>
        <dbReference type="ARBA" id="ARBA00048679"/>
    </source>
</evidence>
<evidence type="ECO:0000259" key="20">
    <source>
        <dbReference type="PROSITE" id="PS51473"/>
    </source>
</evidence>
<dbReference type="EMBL" id="CP144748">
    <property type="protein sequence ID" value="WVZ70203.1"/>
    <property type="molecule type" value="Genomic_DNA"/>
</dbReference>
<dbReference type="CDD" id="cd23509">
    <property type="entry name" value="Gnk2-like"/>
    <property type="match status" value="2"/>
</dbReference>
<keyword evidence="9" id="KW-0418">Kinase</keyword>
<keyword evidence="13" id="KW-1015">Disulfide bond</keyword>
<evidence type="ECO:0000256" key="2">
    <source>
        <dbReference type="ARBA" id="ARBA00012513"/>
    </source>
</evidence>
<evidence type="ECO:0000256" key="3">
    <source>
        <dbReference type="ARBA" id="ARBA00022527"/>
    </source>
</evidence>
<dbReference type="AlphaFoldDB" id="A0AAQ3TB23"/>
<evidence type="ECO:0000256" key="1">
    <source>
        <dbReference type="ARBA" id="ARBA00004167"/>
    </source>
</evidence>
<evidence type="ECO:0000256" key="7">
    <source>
        <dbReference type="ARBA" id="ARBA00022737"/>
    </source>
</evidence>
<keyword evidence="7" id="KW-0677">Repeat</keyword>
<evidence type="ECO:0000256" key="18">
    <source>
        <dbReference type="SAM" id="SignalP"/>
    </source>
</evidence>
<evidence type="ECO:0000256" key="9">
    <source>
        <dbReference type="ARBA" id="ARBA00022777"/>
    </source>
</evidence>
<proteinExistence type="predicted"/>
<dbReference type="PROSITE" id="PS00108">
    <property type="entry name" value="PROTEIN_KINASE_ST"/>
    <property type="match status" value="1"/>
</dbReference>
<feature type="domain" description="Protein kinase" evidence="19">
    <location>
        <begin position="376"/>
        <end position="542"/>
    </location>
</feature>
<keyword evidence="22" id="KW-1185">Reference proteome</keyword>
<protein>
    <recommendedName>
        <fullName evidence="2">non-specific serine/threonine protein kinase</fullName>
        <ecNumber evidence="2">2.7.11.1</ecNumber>
    </recommendedName>
</protein>
<evidence type="ECO:0000256" key="4">
    <source>
        <dbReference type="ARBA" id="ARBA00022679"/>
    </source>
</evidence>
<dbReference type="Gene3D" id="3.30.430.20">
    <property type="entry name" value="Gnk2 domain, C-X8-C-X2-C motif"/>
    <property type="match status" value="2"/>
</dbReference>
<feature type="signal peptide" evidence="18">
    <location>
        <begin position="1"/>
        <end position="17"/>
    </location>
</feature>
<dbReference type="EC" id="2.7.11.1" evidence="2"/>
<feature type="domain" description="Gnk2-homologous" evidence="20">
    <location>
        <begin position="25"/>
        <end position="132"/>
    </location>
</feature>
<keyword evidence="6 18" id="KW-0732">Signal</keyword>
<evidence type="ECO:0000259" key="19">
    <source>
        <dbReference type="PROSITE" id="PS50011"/>
    </source>
</evidence>
<dbReference type="Gene3D" id="1.10.510.10">
    <property type="entry name" value="Transferase(Phosphotransferase) domain 1"/>
    <property type="match status" value="1"/>
</dbReference>
<evidence type="ECO:0000313" key="22">
    <source>
        <dbReference type="Proteomes" id="UP001341281"/>
    </source>
</evidence>
<keyword evidence="12 17" id="KW-0472">Membrane</keyword>
<evidence type="ECO:0000256" key="10">
    <source>
        <dbReference type="ARBA" id="ARBA00022840"/>
    </source>
</evidence>
<dbReference type="Pfam" id="PF07714">
    <property type="entry name" value="PK_Tyr_Ser-Thr"/>
    <property type="match status" value="1"/>
</dbReference>
<dbReference type="FunFam" id="3.30.200.20:FF:000195">
    <property type="entry name" value="G-type lectin S-receptor-like serine/threonine-protein kinase"/>
    <property type="match status" value="1"/>
</dbReference>
<dbReference type="GO" id="GO:0005524">
    <property type="term" value="F:ATP binding"/>
    <property type="evidence" value="ECO:0007669"/>
    <property type="project" value="UniProtKB-KW"/>
</dbReference>
<evidence type="ECO:0000256" key="17">
    <source>
        <dbReference type="SAM" id="Phobius"/>
    </source>
</evidence>